<gene>
    <name evidence="1" type="primary">ETHE1</name>
</gene>
<dbReference type="GO" id="GO:0050313">
    <property type="term" value="F:sulfur dioxygenase activity"/>
    <property type="evidence" value="ECO:0007669"/>
    <property type="project" value="TreeGrafter"/>
</dbReference>
<dbReference type="InterPro" id="IPR036866">
    <property type="entry name" value="RibonucZ/Hydroxyglut_hydro"/>
</dbReference>
<sequence>MAVLGCASRLYESIHTKIFTLPDECLVYPAHDYLGQTVSTVGEERRFNPRLTKTKEEFVKLMNNLNLPKPKKIDISVPANLVCGLHEG</sequence>
<dbReference type="PANTHER" id="PTHR43084">
    <property type="entry name" value="PERSULFIDE DIOXYGENASE ETHE1"/>
    <property type="match status" value="1"/>
</dbReference>
<dbReference type="SUPFAM" id="SSF56281">
    <property type="entry name" value="Metallo-hydrolase/oxidoreductase"/>
    <property type="match status" value="1"/>
</dbReference>
<reference evidence="1" key="2">
    <citation type="submission" date="2016-06" db="EMBL/GenBank/DDBJ databases">
        <title>The genome of a short-lived fish provides insights into sex chromosome evolution and the genetic control of aging.</title>
        <authorList>
            <person name="Reichwald K."/>
            <person name="Felder M."/>
            <person name="Petzold A."/>
            <person name="Koch P."/>
            <person name="Groth M."/>
            <person name="Platzer M."/>
        </authorList>
    </citation>
    <scope>NUCLEOTIDE SEQUENCE</scope>
    <source>
        <tissue evidence="1">Brain</tissue>
    </source>
</reference>
<dbReference type="AlphaFoldDB" id="A0A1A8AMG1"/>
<reference evidence="1" key="1">
    <citation type="submission" date="2016-05" db="EMBL/GenBank/DDBJ databases">
        <authorList>
            <person name="Lavstsen T."/>
            <person name="Jespersen J.S."/>
        </authorList>
    </citation>
    <scope>NUCLEOTIDE SEQUENCE</scope>
    <source>
        <tissue evidence="1">Brain</tissue>
    </source>
</reference>
<dbReference type="PANTHER" id="PTHR43084:SF1">
    <property type="entry name" value="PERSULFIDE DIOXYGENASE ETHE1, MITOCHONDRIAL"/>
    <property type="match status" value="1"/>
</dbReference>
<dbReference type="GO" id="GO:0006749">
    <property type="term" value="P:glutathione metabolic process"/>
    <property type="evidence" value="ECO:0007669"/>
    <property type="project" value="TreeGrafter"/>
</dbReference>
<dbReference type="GO" id="GO:0070813">
    <property type="term" value="P:hydrogen sulfide metabolic process"/>
    <property type="evidence" value="ECO:0007669"/>
    <property type="project" value="TreeGrafter"/>
</dbReference>
<protein>
    <submittedName>
        <fullName evidence="1">Ethylmalonic encephalopathy 1</fullName>
    </submittedName>
</protein>
<evidence type="ECO:0000313" key="1">
    <source>
        <dbReference type="EMBL" id="SBP55863.1"/>
    </source>
</evidence>
<accession>A0A1A8AMG1</accession>
<dbReference type="Gene3D" id="3.60.15.10">
    <property type="entry name" value="Ribonuclease Z/Hydroxyacylglutathione hydrolase-like"/>
    <property type="match status" value="1"/>
</dbReference>
<dbReference type="GO" id="GO:0005739">
    <property type="term" value="C:mitochondrion"/>
    <property type="evidence" value="ECO:0007669"/>
    <property type="project" value="TreeGrafter"/>
</dbReference>
<organism evidence="1">
    <name type="scientific">Nothobranchius furzeri</name>
    <name type="common">Turquoise killifish</name>
    <dbReference type="NCBI Taxonomy" id="105023"/>
    <lineage>
        <taxon>Eukaryota</taxon>
        <taxon>Metazoa</taxon>
        <taxon>Chordata</taxon>
        <taxon>Craniata</taxon>
        <taxon>Vertebrata</taxon>
        <taxon>Euteleostomi</taxon>
        <taxon>Actinopterygii</taxon>
        <taxon>Neopterygii</taxon>
        <taxon>Teleostei</taxon>
        <taxon>Neoteleostei</taxon>
        <taxon>Acanthomorphata</taxon>
        <taxon>Ovalentaria</taxon>
        <taxon>Atherinomorphae</taxon>
        <taxon>Cyprinodontiformes</taxon>
        <taxon>Nothobranchiidae</taxon>
        <taxon>Nothobranchius</taxon>
    </lineage>
</organism>
<dbReference type="EMBL" id="HADY01017378">
    <property type="protein sequence ID" value="SBP55863.1"/>
    <property type="molecule type" value="Transcribed_RNA"/>
</dbReference>
<proteinExistence type="predicted"/>
<dbReference type="InterPro" id="IPR051682">
    <property type="entry name" value="Mito_Persulfide_Diox"/>
</dbReference>
<name>A0A1A8AMG1_NOTFU</name>